<feature type="transmembrane region" description="Helical" evidence="1">
    <location>
        <begin position="27"/>
        <end position="46"/>
    </location>
</feature>
<keyword evidence="3" id="KW-1185">Reference proteome</keyword>
<dbReference type="Proteomes" id="UP000807306">
    <property type="component" value="Unassembled WGS sequence"/>
</dbReference>
<reference evidence="2" key="1">
    <citation type="submission" date="2020-11" db="EMBL/GenBank/DDBJ databases">
        <authorList>
            <consortium name="DOE Joint Genome Institute"/>
            <person name="Ahrendt S."/>
            <person name="Riley R."/>
            <person name="Andreopoulos W."/>
            <person name="Labutti K."/>
            <person name="Pangilinan J."/>
            <person name="Ruiz-Duenas F.J."/>
            <person name="Barrasa J.M."/>
            <person name="Sanchez-Garcia M."/>
            <person name="Camarero S."/>
            <person name="Miyauchi S."/>
            <person name="Serrano A."/>
            <person name="Linde D."/>
            <person name="Babiker R."/>
            <person name="Drula E."/>
            <person name="Ayuso-Fernandez I."/>
            <person name="Pacheco R."/>
            <person name="Padilla G."/>
            <person name="Ferreira P."/>
            <person name="Barriuso J."/>
            <person name="Kellner H."/>
            <person name="Castanera R."/>
            <person name="Alfaro M."/>
            <person name="Ramirez L."/>
            <person name="Pisabarro A.G."/>
            <person name="Kuo A."/>
            <person name="Tritt A."/>
            <person name="Lipzen A."/>
            <person name="He G."/>
            <person name="Yan M."/>
            <person name="Ng V."/>
            <person name="Cullen D."/>
            <person name="Martin F."/>
            <person name="Rosso M.-N."/>
            <person name="Henrissat B."/>
            <person name="Hibbett D."/>
            <person name="Martinez A.T."/>
            <person name="Grigoriev I.V."/>
        </authorList>
    </citation>
    <scope>NUCLEOTIDE SEQUENCE</scope>
    <source>
        <strain evidence="2">CBS 506.95</strain>
    </source>
</reference>
<sequence length="60" mass="6795">MISLSFTTSSTATIFHHGFDVYEMNTFSTTMKVPLIGSIILRVFAIRRARRDITSRNTPS</sequence>
<keyword evidence="1" id="KW-0812">Transmembrane</keyword>
<gene>
    <name evidence="2" type="ORF">CPB83DRAFT_861656</name>
</gene>
<comment type="caution">
    <text evidence="2">The sequence shown here is derived from an EMBL/GenBank/DDBJ whole genome shotgun (WGS) entry which is preliminary data.</text>
</comment>
<evidence type="ECO:0000313" key="2">
    <source>
        <dbReference type="EMBL" id="KAF9524229.1"/>
    </source>
</evidence>
<dbReference type="EMBL" id="MU157902">
    <property type="protein sequence ID" value="KAF9524229.1"/>
    <property type="molecule type" value="Genomic_DNA"/>
</dbReference>
<proteinExistence type="predicted"/>
<evidence type="ECO:0000313" key="3">
    <source>
        <dbReference type="Proteomes" id="UP000807306"/>
    </source>
</evidence>
<keyword evidence="1" id="KW-0472">Membrane</keyword>
<dbReference type="AlphaFoldDB" id="A0A9P6E8D6"/>
<name>A0A9P6E8D6_9AGAR</name>
<keyword evidence="1" id="KW-1133">Transmembrane helix</keyword>
<organism evidence="2 3">
    <name type="scientific">Crepidotus variabilis</name>
    <dbReference type="NCBI Taxonomy" id="179855"/>
    <lineage>
        <taxon>Eukaryota</taxon>
        <taxon>Fungi</taxon>
        <taxon>Dikarya</taxon>
        <taxon>Basidiomycota</taxon>
        <taxon>Agaricomycotina</taxon>
        <taxon>Agaricomycetes</taxon>
        <taxon>Agaricomycetidae</taxon>
        <taxon>Agaricales</taxon>
        <taxon>Agaricineae</taxon>
        <taxon>Crepidotaceae</taxon>
        <taxon>Crepidotus</taxon>
    </lineage>
</organism>
<accession>A0A9P6E8D6</accession>
<evidence type="ECO:0000256" key="1">
    <source>
        <dbReference type="SAM" id="Phobius"/>
    </source>
</evidence>
<protein>
    <submittedName>
        <fullName evidence="2">Uncharacterized protein</fullName>
    </submittedName>
</protein>